<evidence type="ECO:0000256" key="3">
    <source>
        <dbReference type="ARBA" id="ARBA00022448"/>
    </source>
</evidence>
<evidence type="ECO:0000256" key="13">
    <source>
        <dbReference type="SAM" id="MobiDB-lite"/>
    </source>
</evidence>
<feature type="transmembrane region" description="Helical" evidence="14">
    <location>
        <begin position="204"/>
        <end position="225"/>
    </location>
</feature>
<reference evidence="15" key="1">
    <citation type="journal article" date="2021" name="Sci. Adv.">
        <title>The American lobster genome reveals insights on longevity, neural, and immune adaptations.</title>
        <authorList>
            <person name="Polinski J.M."/>
            <person name="Zimin A.V."/>
            <person name="Clark K.F."/>
            <person name="Kohn A.B."/>
            <person name="Sadowski N."/>
            <person name="Timp W."/>
            <person name="Ptitsyn A."/>
            <person name="Khanna P."/>
            <person name="Romanova D.Y."/>
            <person name="Williams P."/>
            <person name="Greenwood S.J."/>
            <person name="Moroz L.L."/>
            <person name="Walt D.R."/>
            <person name="Bodnar A.G."/>
        </authorList>
    </citation>
    <scope>NUCLEOTIDE SEQUENCE</scope>
    <source>
        <strain evidence="15">GMGI-L3</strain>
    </source>
</reference>
<keyword evidence="7" id="KW-0249">Electron transport</keyword>
<comment type="caution">
    <text evidence="15">The sequence shown here is derived from an EMBL/GenBank/DDBJ whole genome shotgun (WGS) entry which is preliminary data.</text>
</comment>
<evidence type="ECO:0000256" key="4">
    <source>
        <dbReference type="ARBA" id="ARBA00022660"/>
    </source>
</evidence>
<feature type="region of interest" description="Disordered" evidence="13">
    <location>
        <begin position="153"/>
        <end position="187"/>
    </location>
</feature>
<keyword evidence="6" id="KW-0999">Mitochondrion inner membrane</keyword>
<feature type="compositionally biased region" description="Basic and acidic residues" evidence="13">
    <location>
        <begin position="173"/>
        <end position="183"/>
    </location>
</feature>
<dbReference type="PANTHER" id="PTHR33444">
    <property type="entry name" value="SI:DKEY-19B23.12-RELATED"/>
    <property type="match status" value="1"/>
</dbReference>
<dbReference type="GO" id="GO:0045275">
    <property type="term" value="C:respiratory chain complex III"/>
    <property type="evidence" value="ECO:0007669"/>
    <property type="project" value="InterPro"/>
</dbReference>
<evidence type="ECO:0000256" key="9">
    <source>
        <dbReference type="ARBA" id="ARBA00023128"/>
    </source>
</evidence>
<dbReference type="GO" id="GO:0005743">
    <property type="term" value="C:mitochondrial inner membrane"/>
    <property type="evidence" value="ECO:0007669"/>
    <property type="project" value="UniProtKB-SubCell"/>
</dbReference>
<dbReference type="Proteomes" id="UP000747542">
    <property type="component" value="Unassembled WGS sequence"/>
</dbReference>
<keyword evidence="3" id="KW-0813">Transport</keyword>
<dbReference type="Pfam" id="PF05365">
    <property type="entry name" value="UCR_UQCRX_QCR9"/>
    <property type="match status" value="1"/>
</dbReference>
<evidence type="ECO:0000256" key="1">
    <source>
        <dbReference type="ARBA" id="ARBA00004434"/>
    </source>
</evidence>
<evidence type="ECO:0000256" key="7">
    <source>
        <dbReference type="ARBA" id="ARBA00022982"/>
    </source>
</evidence>
<keyword evidence="8 14" id="KW-1133">Transmembrane helix</keyword>
<dbReference type="GO" id="GO:0006122">
    <property type="term" value="P:mitochondrial electron transport, ubiquinol to cytochrome c"/>
    <property type="evidence" value="ECO:0007669"/>
    <property type="project" value="InterPro"/>
</dbReference>
<dbReference type="FunFam" id="1.20.5.260:FF:000001">
    <property type="entry name" value="Cytochrome b-c1 complex subunit 9"/>
    <property type="match status" value="1"/>
</dbReference>
<comment type="subcellular location">
    <subcellularLocation>
        <location evidence="1">Mitochondrion inner membrane</location>
        <topology evidence="1">Single-pass membrane protein</topology>
    </subcellularLocation>
</comment>
<gene>
    <name evidence="15" type="primary">UQCR10-L</name>
    <name evidence="15" type="ORF">Hamer_G015451</name>
</gene>
<dbReference type="Gene3D" id="1.20.5.260">
    <property type="entry name" value="Cytochrome b-c1 complex subunit 9"/>
    <property type="match status" value="1"/>
</dbReference>
<dbReference type="InterPro" id="IPR040350">
    <property type="entry name" value="TMEM272"/>
</dbReference>
<accession>A0A8J5TL48</accession>
<keyword evidence="9" id="KW-0496">Mitochondrion</keyword>
<keyword evidence="4" id="KW-0679">Respiratory chain</keyword>
<sequence length="354" mass="40054">MAGLVSKVYQNVFRRTSSFVLAAVFGAFMFERGFDMISDGIYDNVNQGVVGGSQSSLDEESSKSALKKQRYSIPGQPQISDALKQKIHQELEHRIQQEEKQPQQVVEQQQTRLHQEEEHRIQLQQEEEHRIQLQQEEEHRLIQQKVEAQTQQSIFENAEDPSRMPRGTQLPRTRREEPDKPSYDGDEDEGGCGWCLASLIQWPVIIAASIIIPIFGITFIIMGAINMNNCSIEPMIPIWLIIQGELSYWIILLFGIGIGGAAKKTSKNGSVSLPIKLVGFVISLATIAWFTGGNVWVYQAWAQTPDYAHYWFENGCNMSLFNLAFYGIIILDALFILLAIVGCIAFFLRGCHSR</sequence>
<proteinExistence type="inferred from homology"/>
<evidence type="ECO:0000313" key="15">
    <source>
        <dbReference type="EMBL" id="KAG7176640.1"/>
    </source>
</evidence>
<feature type="region of interest" description="Disordered" evidence="13">
    <location>
        <begin position="97"/>
        <end position="119"/>
    </location>
</feature>
<dbReference type="InterPro" id="IPR036656">
    <property type="entry name" value="QCR9_sf"/>
</dbReference>
<evidence type="ECO:0000256" key="5">
    <source>
        <dbReference type="ARBA" id="ARBA00022692"/>
    </source>
</evidence>
<evidence type="ECO:0000256" key="8">
    <source>
        <dbReference type="ARBA" id="ARBA00022989"/>
    </source>
</evidence>
<comment type="similarity">
    <text evidence="2">Belongs to the UQCR10/QCR9 family.</text>
</comment>
<feature type="transmembrane region" description="Helical" evidence="14">
    <location>
        <begin position="237"/>
        <end position="261"/>
    </location>
</feature>
<dbReference type="SUPFAM" id="SSF81514">
    <property type="entry name" value="Subunit X (non-heme 7 kDa protein) of cytochrome bc1 complex (Ubiquinol-cytochrome c reductase)"/>
    <property type="match status" value="1"/>
</dbReference>
<feature type="transmembrane region" description="Helical" evidence="14">
    <location>
        <begin position="323"/>
        <end position="348"/>
    </location>
</feature>
<keyword evidence="16" id="KW-1185">Reference proteome</keyword>
<dbReference type="EMBL" id="JAHLQT010003055">
    <property type="protein sequence ID" value="KAG7176640.1"/>
    <property type="molecule type" value="Genomic_DNA"/>
</dbReference>
<organism evidence="15 16">
    <name type="scientific">Homarus americanus</name>
    <name type="common">American lobster</name>
    <dbReference type="NCBI Taxonomy" id="6706"/>
    <lineage>
        <taxon>Eukaryota</taxon>
        <taxon>Metazoa</taxon>
        <taxon>Ecdysozoa</taxon>
        <taxon>Arthropoda</taxon>
        <taxon>Crustacea</taxon>
        <taxon>Multicrustacea</taxon>
        <taxon>Malacostraca</taxon>
        <taxon>Eumalacostraca</taxon>
        <taxon>Eucarida</taxon>
        <taxon>Decapoda</taxon>
        <taxon>Pleocyemata</taxon>
        <taxon>Astacidea</taxon>
        <taxon>Nephropoidea</taxon>
        <taxon>Nephropidae</taxon>
        <taxon>Homarus</taxon>
    </lineage>
</organism>
<feature type="transmembrane region" description="Helical" evidence="14">
    <location>
        <begin position="273"/>
        <end position="291"/>
    </location>
</feature>
<dbReference type="InterPro" id="IPR008027">
    <property type="entry name" value="QCR9"/>
</dbReference>
<evidence type="ECO:0000256" key="12">
    <source>
        <dbReference type="ARBA" id="ARBA00076299"/>
    </source>
</evidence>
<dbReference type="AlphaFoldDB" id="A0A8J5TL48"/>
<keyword evidence="5 14" id="KW-0812">Transmembrane</keyword>
<protein>
    <recommendedName>
        <fullName evidence="11">Cytochrome b-c1 complex subunit 9</fullName>
    </recommendedName>
    <alternativeName>
        <fullName evidence="12">Complex III subunit X</fullName>
    </alternativeName>
</protein>
<evidence type="ECO:0000256" key="2">
    <source>
        <dbReference type="ARBA" id="ARBA00007856"/>
    </source>
</evidence>
<name>A0A8J5TL48_HOMAM</name>
<evidence type="ECO:0000256" key="6">
    <source>
        <dbReference type="ARBA" id="ARBA00022792"/>
    </source>
</evidence>
<keyword evidence="10 14" id="KW-0472">Membrane</keyword>
<dbReference type="PANTHER" id="PTHR33444:SF7">
    <property type="entry name" value="TRANSMEMBRANE PROTEIN 272"/>
    <property type="match status" value="1"/>
</dbReference>
<evidence type="ECO:0000256" key="14">
    <source>
        <dbReference type="SAM" id="Phobius"/>
    </source>
</evidence>
<evidence type="ECO:0000256" key="10">
    <source>
        <dbReference type="ARBA" id="ARBA00023136"/>
    </source>
</evidence>
<evidence type="ECO:0000313" key="16">
    <source>
        <dbReference type="Proteomes" id="UP000747542"/>
    </source>
</evidence>
<evidence type="ECO:0000256" key="11">
    <source>
        <dbReference type="ARBA" id="ARBA00068509"/>
    </source>
</evidence>